<protein>
    <submittedName>
        <fullName evidence="4">ECF transporter S component</fullName>
    </submittedName>
</protein>
<dbReference type="Gene3D" id="1.10.1760.20">
    <property type="match status" value="1"/>
</dbReference>
<evidence type="ECO:0000256" key="1">
    <source>
        <dbReference type="ARBA" id="ARBA00022692"/>
    </source>
</evidence>
<dbReference type="GO" id="GO:0016020">
    <property type="term" value="C:membrane"/>
    <property type="evidence" value="ECO:0007669"/>
    <property type="project" value="InterPro"/>
</dbReference>
<keyword evidence="2 3" id="KW-1133">Transmembrane helix</keyword>
<keyword evidence="5" id="KW-1185">Reference proteome</keyword>
<sequence length="167" mass="17905">MNIKKITYLALSIALICVATMIIQIPIPQTHGFVHFGDGFIFLAAAIFGIKSGVIAGAIGSMLADILSGYLVFAPVTFIVKALTALVFGLFTYKNGKLVGKKSILGSFLGSLTMVLGYFIYEAFVVGVKAAFLSSIMNMVQGAFAIIVFIILGKLFEKINLKKILDI</sequence>
<feature type="transmembrane region" description="Helical" evidence="3">
    <location>
        <begin position="70"/>
        <end position="91"/>
    </location>
</feature>
<feature type="transmembrane region" description="Helical" evidence="3">
    <location>
        <begin position="6"/>
        <end position="27"/>
    </location>
</feature>
<dbReference type="InterPro" id="IPR009825">
    <property type="entry name" value="ECF_substrate-spec-like"/>
</dbReference>
<dbReference type="Proteomes" id="UP001357733">
    <property type="component" value="Unassembled WGS sequence"/>
</dbReference>
<name>A0AAW9MTN1_9FIRM</name>
<evidence type="ECO:0000256" key="2">
    <source>
        <dbReference type="ARBA" id="ARBA00022989"/>
    </source>
</evidence>
<dbReference type="PANTHER" id="PTHR37815:SF3">
    <property type="entry name" value="UPF0397 PROTEIN SPR0429"/>
    <property type="match status" value="1"/>
</dbReference>
<dbReference type="RefSeq" id="WP_324619610.1">
    <property type="nucleotide sequence ID" value="NZ_JAYKOT010000003.1"/>
</dbReference>
<keyword evidence="1 3" id="KW-0812">Transmembrane</keyword>
<proteinExistence type="predicted"/>
<evidence type="ECO:0000256" key="3">
    <source>
        <dbReference type="SAM" id="Phobius"/>
    </source>
</evidence>
<evidence type="ECO:0000313" key="4">
    <source>
        <dbReference type="EMBL" id="MEB3429421.1"/>
    </source>
</evidence>
<reference evidence="4 5" key="1">
    <citation type="submission" date="2024-01" db="EMBL/GenBank/DDBJ databases">
        <title>Complete genome sequence of Citroniella saccharovorans strain M6.X9, isolated from human fecal sample.</title>
        <authorList>
            <person name="Cheng G."/>
            <person name="Westerholm M."/>
            <person name="Schnurer A."/>
        </authorList>
    </citation>
    <scope>NUCLEOTIDE SEQUENCE [LARGE SCALE GENOMIC DNA]</scope>
    <source>
        <strain evidence="4 5">DSM 29873</strain>
    </source>
</reference>
<comment type="caution">
    <text evidence="4">The sequence shown here is derived from an EMBL/GenBank/DDBJ whole genome shotgun (WGS) entry which is preliminary data.</text>
</comment>
<dbReference type="EMBL" id="JAYKOT010000003">
    <property type="protein sequence ID" value="MEB3429421.1"/>
    <property type="molecule type" value="Genomic_DNA"/>
</dbReference>
<feature type="transmembrane region" description="Helical" evidence="3">
    <location>
        <begin position="130"/>
        <end position="153"/>
    </location>
</feature>
<keyword evidence="3" id="KW-0472">Membrane</keyword>
<organism evidence="4 5">
    <name type="scientific">Citroniella saccharovorans</name>
    <dbReference type="NCBI Taxonomy" id="2053367"/>
    <lineage>
        <taxon>Bacteria</taxon>
        <taxon>Bacillati</taxon>
        <taxon>Bacillota</taxon>
        <taxon>Tissierellia</taxon>
        <taxon>Tissierellales</taxon>
        <taxon>Peptoniphilaceae</taxon>
        <taxon>Citroniella</taxon>
    </lineage>
</organism>
<gene>
    <name evidence="4" type="ORF">VLK81_05240</name>
</gene>
<feature type="transmembrane region" description="Helical" evidence="3">
    <location>
        <begin position="103"/>
        <end position="124"/>
    </location>
</feature>
<dbReference type="Pfam" id="PF07155">
    <property type="entry name" value="ECF-ribofla_trS"/>
    <property type="match status" value="1"/>
</dbReference>
<dbReference type="AlphaFoldDB" id="A0AAW9MTN1"/>
<dbReference type="PANTHER" id="PTHR37815">
    <property type="entry name" value="UPF0397 PROTEIN BC_2624-RELATED"/>
    <property type="match status" value="1"/>
</dbReference>
<accession>A0AAW9MTN1</accession>
<evidence type="ECO:0000313" key="5">
    <source>
        <dbReference type="Proteomes" id="UP001357733"/>
    </source>
</evidence>
<feature type="transmembrane region" description="Helical" evidence="3">
    <location>
        <begin position="39"/>
        <end position="64"/>
    </location>
</feature>